<dbReference type="EMBL" id="CM010720">
    <property type="protein sequence ID" value="RZC66201.1"/>
    <property type="molecule type" value="Genomic_DNA"/>
</dbReference>
<feature type="compositionally biased region" description="Polar residues" evidence="1">
    <location>
        <begin position="37"/>
        <end position="49"/>
    </location>
</feature>
<organism evidence="2 3">
    <name type="scientific">Papaver somniferum</name>
    <name type="common">Opium poppy</name>
    <dbReference type="NCBI Taxonomy" id="3469"/>
    <lineage>
        <taxon>Eukaryota</taxon>
        <taxon>Viridiplantae</taxon>
        <taxon>Streptophyta</taxon>
        <taxon>Embryophyta</taxon>
        <taxon>Tracheophyta</taxon>
        <taxon>Spermatophyta</taxon>
        <taxon>Magnoliopsida</taxon>
        <taxon>Ranunculales</taxon>
        <taxon>Papaveraceae</taxon>
        <taxon>Papaveroideae</taxon>
        <taxon>Papaver</taxon>
    </lineage>
</organism>
<name>A0A4Y7K1R7_PAPSO</name>
<evidence type="ECO:0000313" key="3">
    <source>
        <dbReference type="Proteomes" id="UP000316621"/>
    </source>
</evidence>
<feature type="compositionally biased region" description="Basic and acidic residues" evidence="1">
    <location>
        <begin position="21"/>
        <end position="30"/>
    </location>
</feature>
<dbReference type="OrthoDB" id="1913411at2759"/>
<gene>
    <name evidence="2" type="ORF">C5167_009892</name>
</gene>
<dbReference type="Proteomes" id="UP000316621">
    <property type="component" value="Chromosome 6"/>
</dbReference>
<proteinExistence type="predicted"/>
<dbReference type="AlphaFoldDB" id="A0A4Y7K1R7"/>
<feature type="region of interest" description="Disordered" evidence="1">
    <location>
        <begin position="1"/>
        <end position="49"/>
    </location>
</feature>
<accession>A0A4Y7K1R7</accession>
<dbReference type="OMA" id="WSFVNEE"/>
<feature type="compositionally biased region" description="Acidic residues" evidence="1">
    <location>
        <begin position="521"/>
        <end position="531"/>
    </location>
</feature>
<reference evidence="2 3" key="1">
    <citation type="journal article" date="2018" name="Science">
        <title>The opium poppy genome and morphinan production.</title>
        <authorList>
            <person name="Guo L."/>
            <person name="Winzer T."/>
            <person name="Yang X."/>
            <person name="Li Y."/>
            <person name="Ning Z."/>
            <person name="He Z."/>
            <person name="Teodor R."/>
            <person name="Lu Y."/>
            <person name="Bowser T.A."/>
            <person name="Graham I.A."/>
            <person name="Ye K."/>
        </authorList>
    </citation>
    <scope>NUCLEOTIDE SEQUENCE [LARGE SCALE GENOMIC DNA]</scope>
    <source>
        <strain evidence="3">cv. HN1</strain>
        <tissue evidence="2">Leaves</tissue>
    </source>
</reference>
<feature type="region of interest" description="Disordered" evidence="1">
    <location>
        <begin position="282"/>
        <end position="301"/>
    </location>
</feature>
<protein>
    <submittedName>
        <fullName evidence="2">Uncharacterized protein</fullName>
    </submittedName>
</protein>
<evidence type="ECO:0000313" key="2">
    <source>
        <dbReference type="EMBL" id="RZC66201.1"/>
    </source>
</evidence>
<keyword evidence="3" id="KW-1185">Reference proteome</keyword>
<evidence type="ECO:0000256" key="1">
    <source>
        <dbReference type="SAM" id="MobiDB-lite"/>
    </source>
</evidence>
<sequence>MENKDSNNKLAPVSQDAETNECLRKEDQNHNVKRKNQQATSRLNEDVSSASQHCTKSIFQWPYPPPPIISQFSKPSVSAAQQTSSVSLNQWHQHQNSIADQQKPFPQLQMHQPTTPFWLPPGPGFPVIRAPAPSGYQCVVPVGTTEASLRHDPLASSLSYQAGFPPPMGFSGPWDPTSWWGQAQQSHPPYTFPGPYGYFQLAPPVFPETPVTFGGSNQRGIIQPLEKLSKKHQLMWDAQSLENVQMWAAITKVQTEMTTYGSRLAKLEAEVSSIKSTLEEYSGAGTGTNTAGQSTKRGRPKKVASAEVFLEESQPRARARKIISCKPQSENIFLHGKKERLLSDKEKTFQAAAVDGANIQQETDGKISGISTNTIELNESNVKVPLDVKTTPTVHDKVNQEIQAGGFSLNFTKEINGSDCRTKNRKIELSFQAEQVTGTNNMISTTNFKEQKGNGSHGWVSNVLPDDCGRNLLEIRSHTFYNTGSVSVIRQGGEVVPGWSFVNEVNPTEEDVGMLLRSGNDEEEDTSTGDDEMAHRGCM</sequence>
<dbReference type="Gramene" id="RZC66201">
    <property type="protein sequence ID" value="RZC66201"/>
    <property type="gene ID" value="C5167_009892"/>
</dbReference>
<feature type="region of interest" description="Disordered" evidence="1">
    <location>
        <begin position="518"/>
        <end position="539"/>
    </location>
</feature>